<dbReference type="AlphaFoldDB" id="A0A6G8BRR4"/>
<reference evidence="10" key="1">
    <citation type="journal article" date="2020" name="J. ISSAAS">
        <title>Lactobacilli and other gastrointestinal microbiota of Peromyscus leucopus, reservoir host for agents of Lyme disease and other zoonoses in North America.</title>
        <authorList>
            <person name="Milovic A."/>
            <person name="Bassam K."/>
            <person name="Shao H."/>
            <person name="Chatzistamou I."/>
            <person name="Tufts D.M."/>
            <person name="Diuk-Wasser M."/>
            <person name="Barbour A.G."/>
        </authorList>
    </citation>
    <scope>NUCLEOTIDE SEQUENCE</scope>
    <source>
        <strain evidence="10">LL5</strain>
    </source>
</reference>
<dbReference type="GO" id="GO:0003887">
    <property type="term" value="F:DNA-directed DNA polymerase activity"/>
    <property type="evidence" value="ECO:0007669"/>
    <property type="project" value="UniProtKB-KW"/>
</dbReference>
<feature type="domain" description="DNA-directed DNA polymerase family B mitochondria/virus" evidence="9">
    <location>
        <begin position="470"/>
        <end position="942"/>
    </location>
</feature>
<evidence type="ECO:0000256" key="3">
    <source>
        <dbReference type="ARBA" id="ARBA00022679"/>
    </source>
</evidence>
<evidence type="ECO:0000256" key="4">
    <source>
        <dbReference type="ARBA" id="ARBA00022695"/>
    </source>
</evidence>
<dbReference type="PRINTS" id="PR00106">
    <property type="entry name" value="DNAPOLB"/>
</dbReference>
<evidence type="ECO:0000256" key="5">
    <source>
        <dbReference type="ARBA" id="ARBA00022705"/>
    </source>
</evidence>
<dbReference type="InterPro" id="IPR012337">
    <property type="entry name" value="RNaseH-like_sf"/>
</dbReference>
<dbReference type="SUPFAM" id="SSF56672">
    <property type="entry name" value="DNA/RNA polymerases"/>
    <property type="match status" value="1"/>
</dbReference>
<dbReference type="GO" id="GO:0003677">
    <property type="term" value="F:DNA binding"/>
    <property type="evidence" value="ECO:0007669"/>
    <property type="project" value="UniProtKB-KW"/>
</dbReference>
<evidence type="ECO:0000256" key="1">
    <source>
        <dbReference type="ARBA" id="ARBA00005755"/>
    </source>
</evidence>
<dbReference type="PANTHER" id="PTHR48144:SF2">
    <property type="entry name" value="DNA-DIRECTED DNA POLYMERASE"/>
    <property type="match status" value="1"/>
</dbReference>
<evidence type="ECO:0000256" key="6">
    <source>
        <dbReference type="ARBA" id="ARBA00022932"/>
    </source>
</evidence>
<keyword evidence="4" id="KW-0548">Nucleotidyltransferase</keyword>
<dbReference type="InterPro" id="IPR004868">
    <property type="entry name" value="DNA-dir_DNA_pol_B_mt/vir"/>
</dbReference>
<organism evidence="10">
    <name type="scientific">Tritrichomonas sp</name>
    <dbReference type="NCBI Taxonomy" id="2185286"/>
    <lineage>
        <taxon>Eukaryota</taxon>
        <taxon>Metamonada</taxon>
        <taxon>Parabasalia</taxon>
        <taxon>Tritrichomonadida</taxon>
        <taxon>Tritrichomonadidae</taxon>
        <taxon>Tritrichomonas</taxon>
    </lineage>
</organism>
<name>A0A6G8BRR4_9EUKA</name>
<comment type="similarity">
    <text evidence="1">Belongs to the DNA polymerase type-B family.</text>
</comment>
<dbReference type="PANTHER" id="PTHR48144">
    <property type="entry name" value="DNA-DIRECTED DNA POLYMERASE"/>
    <property type="match status" value="1"/>
</dbReference>
<dbReference type="InterPro" id="IPR043502">
    <property type="entry name" value="DNA/RNA_pol_sf"/>
</dbReference>
<evidence type="ECO:0000313" key="10">
    <source>
        <dbReference type="EMBL" id="QIL68875.1"/>
    </source>
</evidence>
<protein>
    <recommendedName>
        <fullName evidence="2">DNA-directed DNA polymerase</fullName>
        <ecNumber evidence="2">2.7.7.7</ecNumber>
    </recommendedName>
</protein>
<accession>A0A6G8BRR4</accession>
<dbReference type="GO" id="GO:0000166">
    <property type="term" value="F:nucleotide binding"/>
    <property type="evidence" value="ECO:0007669"/>
    <property type="project" value="InterPro"/>
</dbReference>
<dbReference type="GO" id="GO:0006260">
    <property type="term" value="P:DNA replication"/>
    <property type="evidence" value="ECO:0007669"/>
    <property type="project" value="UniProtKB-KW"/>
</dbReference>
<dbReference type="InterPro" id="IPR036397">
    <property type="entry name" value="RNaseH_sf"/>
</dbReference>
<proteinExistence type="inferred from homology"/>
<dbReference type="EMBL" id="MT002461">
    <property type="protein sequence ID" value="QIL68875.1"/>
    <property type="molecule type" value="Genomic_DNA"/>
</dbReference>
<keyword evidence="6" id="KW-0239">DNA-directed DNA polymerase</keyword>
<evidence type="ECO:0000256" key="7">
    <source>
        <dbReference type="ARBA" id="ARBA00023125"/>
    </source>
</evidence>
<evidence type="ECO:0000256" key="2">
    <source>
        <dbReference type="ARBA" id="ARBA00012417"/>
    </source>
</evidence>
<dbReference type="Gene3D" id="3.30.420.10">
    <property type="entry name" value="Ribonuclease H-like superfamily/Ribonuclease H"/>
    <property type="match status" value="1"/>
</dbReference>
<dbReference type="InterPro" id="IPR023211">
    <property type="entry name" value="DNA_pol_palm_dom_sf"/>
</dbReference>
<dbReference type="InterPro" id="IPR006172">
    <property type="entry name" value="DNA-dir_DNA_pol_B"/>
</dbReference>
<dbReference type="EC" id="2.7.7.7" evidence="2"/>
<dbReference type="Gene3D" id="3.90.1600.10">
    <property type="entry name" value="Palm domain of DNA polymerase"/>
    <property type="match status" value="1"/>
</dbReference>
<evidence type="ECO:0000256" key="8">
    <source>
        <dbReference type="ARBA" id="ARBA00049244"/>
    </source>
</evidence>
<keyword evidence="7" id="KW-0238">DNA-binding</keyword>
<evidence type="ECO:0000259" key="9">
    <source>
        <dbReference type="Pfam" id="PF03175"/>
    </source>
</evidence>
<dbReference type="Pfam" id="PF03175">
    <property type="entry name" value="DNA_pol_B_2"/>
    <property type="match status" value="1"/>
</dbReference>
<dbReference type="SUPFAM" id="SSF53098">
    <property type="entry name" value="Ribonuclease H-like"/>
    <property type="match status" value="1"/>
</dbReference>
<keyword evidence="3" id="KW-0808">Transferase</keyword>
<keyword evidence="5" id="KW-0235">DNA replication</keyword>
<comment type="catalytic activity">
    <reaction evidence="8">
        <text>DNA(n) + a 2'-deoxyribonucleoside 5'-triphosphate = DNA(n+1) + diphosphate</text>
        <dbReference type="Rhea" id="RHEA:22508"/>
        <dbReference type="Rhea" id="RHEA-COMP:17339"/>
        <dbReference type="Rhea" id="RHEA-COMP:17340"/>
        <dbReference type="ChEBI" id="CHEBI:33019"/>
        <dbReference type="ChEBI" id="CHEBI:61560"/>
        <dbReference type="ChEBI" id="CHEBI:173112"/>
        <dbReference type="EC" id="2.7.7.7"/>
    </reaction>
</comment>
<sequence length="1101" mass="129065">MSKKLWDALPGDVYSDTKSQIRKDYEQRLKQVGNQKHFKRELAEMMKKISKGISFDVKIGDDEDKRLAFTEALRRIYSKRYGNQKVVVKAHTLDKNYKWFSLSDKHNMESTIGHISGEIDLAENVSDTNPYVARSFIPVSYELMFLNKKKGKNTKFTVFKEDPKSKKTYEETVEVDDDYRATPEGGFFPYINRSTVDLTQYQIFNSVDPKNYKDNCFVYACIQSGVFSPDEITHLRFFVQTRTLPNNKITEIAKEFQCNFVVRRIDESQASIHQQQIKIDTRKLKWAKDFKRTVDLLLFKEHYMINKNVPATTYYLKHQKDLHQRFPELPLKQLMLVNDYTKQGPKFKQDGTLAITFLRKMFELNLFEEIKSCEMNILNTTEYDNLNDYETLEFNENLCTKLIDSSEDKKEKKWSRIYYSDFETDPTVSPHVPYLNCTVYREAQFIHKLCFQGENIGEHLLDYLIDGSLTYFHNLKYDACFFINCPGWSTEITERSGTVLQIVMTKYSTKEWSDPKTKTKKRSSFIVKRLVFRNSYSIIPAALASFATMFNLSVHKEVMAYKLYTKRNIERRFVSALEFQLQYYQENKDKLSLKEIKNDWNQLIENARAAGAYSEKYQQINIMKYAIFYCQKDCIVLMKGMEKFDSDLAKVFNETNTKMPNVHNFISISSIGYHFAHKFGCFDECYQLSGKPQNFIQRCVSGGRTMTAENKKQYIEGKIQDFDAVSLYPSAMYLMDGVPKGIPKVIPSDISHEELMNYDTFFIEINITKIECRSNYPYKFGQVFHRNEAGSKIFDNEPVEHFYLDKVALKDLLLFYKIEYEFIRGYYFNDGFNKKINTFIKGLFNLRLRYKKEKNPLQSTIKLLLNSIYGKSILKAMKTETKSIPREGLIKYIWKNYNFITEIVDDPSISKCYVKKMKPINNHFNLPQFGASVLSWSKHLMNSVMGSAEQRGISIFYQDTDSMHLFEDDVRRVADIFKFTYHADLIGENMCQFHNDFDAFPGAVGKIHSRKLIALGKKSYLDILVDEEGNEGYHIRLKGIPYQVIINKCKNMGITVEELYERLYRGEAITFNLLDGSNAFRKSKAFQQTNLPVFTRRVKFD</sequence>